<dbReference type="EMBL" id="SPHZ02000006">
    <property type="protein sequence ID" value="KAF0911899.1"/>
    <property type="molecule type" value="Genomic_DNA"/>
</dbReference>
<feature type="region of interest" description="Disordered" evidence="1">
    <location>
        <begin position="25"/>
        <end position="71"/>
    </location>
</feature>
<evidence type="ECO:0000256" key="1">
    <source>
        <dbReference type="SAM" id="MobiDB-lite"/>
    </source>
</evidence>
<evidence type="ECO:0000313" key="4">
    <source>
        <dbReference type="Proteomes" id="UP000479710"/>
    </source>
</evidence>
<dbReference type="Gene3D" id="1.50.10.130">
    <property type="entry name" value="Terpene synthase, N-terminal domain"/>
    <property type="match status" value="1"/>
</dbReference>
<sequence length="169" mass="19011">MVAQPFTPCRCLPLTAVTVTAARSGMTTTGSWPPGEETGRQGEEDSVSIEEEEEVDGSCRPSLPKTRRTPNKLYSNAVRSKEWIREQADRLKRQVCYKILKTTSVADTVTLVDVLERLGIDNHFRDEIAAALHLVHREEQKLTTGADDGDQLHIAFLRFRLLRQHGLLN</sequence>
<proteinExistence type="predicted"/>
<feature type="compositionally biased region" description="Acidic residues" evidence="1">
    <location>
        <begin position="44"/>
        <end position="56"/>
    </location>
</feature>
<keyword evidence="4" id="KW-1185">Reference proteome</keyword>
<feature type="domain" description="Terpene synthase N-terminal" evidence="2">
    <location>
        <begin position="76"/>
        <end position="166"/>
    </location>
</feature>
<gene>
    <name evidence="3" type="ORF">E2562_012726</name>
</gene>
<dbReference type="AlphaFoldDB" id="A0A6G1DHJ4"/>
<dbReference type="PANTHER" id="PTHR31225:SF63">
    <property type="entry name" value="BETA-SELINENE SYNTHASE"/>
    <property type="match status" value="1"/>
</dbReference>
<dbReference type="SUPFAM" id="SSF48239">
    <property type="entry name" value="Terpenoid cyclases/Protein prenyltransferases"/>
    <property type="match status" value="1"/>
</dbReference>
<accession>A0A6G1DHJ4</accession>
<dbReference type="PANTHER" id="PTHR31225">
    <property type="entry name" value="OS04G0344100 PROTEIN-RELATED"/>
    <property type="match status" value="1"/>
</dbReference>
<dbReference type="Pfam" id="PF01397">
    <property type="entry name" value="Terpene_synth"/>
    <property type="match status" value="1"/>
</dbReference>
<dbReference type="OrthoDB" id="683186at2759"/>
<dbReference type="GO" id="GO:0010333">
    <property type="term" value="F:terpene synthase activity"/>
    <property type="evidence" value="ECO:0007669"/>
    <property type="project" value="InterPro"/>
</dbReference>
<organism evidence="3 4">
    <name type="scientific">Oryza meyeriana var. granulata</name>
    <dbReference type="NCBI Taxonomy" id="110450"/>
    <lineage>
        <taxon>Eukaryota</taxon>
        <taxon>Viridiplantae</taxon>
        <taxon>Streptophyta</taxon>
        <taxon>Embryophyta</taxon>
        <taxon>Tracheophyta</taxon>
        <taxon>Spermatophyta</taxon>
        <taxon>Magnoliopsida</taxon>
        <taxon>Liliopsida</taxon>
        <taxon>Poales</taxon>
        <taxon>Poaceae</taxon>
        <taxon>BOP clade</taxon>
        <taxon>Oryzoideae</taxon>
        <taxon>Oryzeae</taxon>
        <taxon>Oryzinae</taxon>
        <taxon>Oryza</taxon>
        <taxon>Oryza meyeriana</taxon>
    </lineage>
</organism>
<dbReference type="InterPro" id="IPR001906">
    <property type="entry name" value="Terpene_synth_N"/>
</dbReference>
<dbReference type="GO" id="GO:0016114">
    <property type="term" value="P:terpenoid biosynthetic process"/>
    <property type="evidence" value="ECO:0007669"/>
    <property type="project" value="InterPro"/>
</dbReference>
<name>A0A6G1DHJ4_9ORYZ</name>
<evidence type="ECO:0000259" key="2">
    <source>
        <dbReference type="Pfam" id="PF01397"/>
    </source>
</evidence>
<evidence type="ECO:0000313" key="3">
    <source>
        <dbReference type="EMBL" id="KAF0911899.1"/>
    </source>
</evidence>
<dbReference type="Proteomes" id="UP000479710">
    <property type="component" value="Unassembled WGS sequence"/>
</dbReference>
<dbReference type="InterPro" id="IPR036965">
    <property type="entry name" value="Terpene_synth_N_sf"/>
</dbReference>
<comment type="caution">
    <text evidence="3">The sequence shown here is derived from an EMBL/GenBank/DDBJ whole genome shotgun (WGS) entry which is preliminary data.</text>
</comment>
<protein>
    <recommendedName>
        <fullName evidence="2">Terpene synthase N-terminal domain-containing protein</fullName>
    </recommendedName>
</protein>
<reference evidence="3 4" key="1">
    <citation type="submission" date="2019-11" db="EMBL/GenBank/DDBJ databases">
        <title>Whole genome sequence of Oryza granulata.</title>
        <authorList>
            <person name="Li W."/>
        </authorList>
    </citation>
    <scope>NUCLEOTIDE SEQUENCE [LARGE SCALE GENOMIC DNA]</scope>
    <source>
        <strain evidence="4">cv. Menghai</strain>
        <tissue evidence="3">Leaf</tissue>
    </source>
</reference>
<dbReference type="InterPro" id="IPR050148">
    <property type="entry name" value="Terpene_synthase-like"/>
</dbReference>
<dbReference type="InterPro" id="IPR008930">
    <property type="entry name" value="Terpenoid_cyclase/PrenylTrfase"/>
</dbReference>